<dbReference type="Pfam" id="PF00400">
    <property type="entry name" value="WD40"/>
    <property type="match status" value="6"/>
</dbReference>
<dbReference type="PROSITE" id="PS50294">
    <property type="entry name" value="WD_REPEATS_REGION"/>
    <property type="match status" value="2"/>
</dbReference>
<dbReference type="InterPro" id="IPR018247">
    <property type="entry name" value="EF_Hand_1_Ca_BS"/>
</dbReference>
<dbReference type="SMART" id="SM00320">
    <property type="entry name" value="WD40"/>
    <property type="match status" value="9"/>
</dbReference>
<feature type="coiled-coil region" evidence="3">
    <location>
        <begin position="858"/>
        <end position="896"/>
    </location>
</feature>
<name>A0A8S1PTY1_PARPR</name>
<dbReference type="Proteomes" id="UP000688137">
    <property type="component" value="Unassembled WGS sequence"/>
</dbReference>
<evidence type="ECO:0000313" key="5">
    <source>
        <dbReference type="EMBL" id="CAD8106454.1"/>
    </source>
</evidence>
<keyword evidence="6" id="KW-1185">Reference proteome</keyword>
<dbReference type="PROSITE" id="PS50222">
    <property type="entry name" value="EF_HAND_2"/>
    <property type="match status" value="1"/>
</dbReference>
<evidence type="ECO:0000256" key="3">
    <source>
        <dbReference type="SAM" id="Coils"/>
    </source>
</evidence>
<gene>
    <name evidence="5" type="ORF">PPRIM_AZ9-3.1.T1300129</name>
</gene>
<dbReference type="OMA" id="CYLWAFR"/>
<feature type="repeat" description="WD" evidence="2">
    <location>
        <begin position="358"/>
        <end position="399"/>
    </location>
</feature>
<dbReference type="InterPro" id="IPR002048">
    <property type="entry name" value="EF_hand_dom"/>
</dbReference>
<accession>A0A8S1PTY1</accession>
<dbReference type="PROSITE" id="PS00018">
    <property type="entry name" value="EF_HAND_1"/>
    <property type="match status" value="1"/>
</dbReference>
<evidence type="ECO:0000256" key="1">
    <source>
        <dbReference type="ARBA" id="ARBA00022737"/>
    </source>
</evidence>
<feature type="repeat" description="WD" evidence="2">
    <location>
        <begin position="271"/>
        <end position="312"/>
    </location>
</feature>
<keyword evidence="2" id="KW-0853">WD repeat</keyword>
<dbReference type="InterPro" id="IPR001680">
    <property type="entry name" value="WD40_rpt"/>
</dbReference>
<dbReference type="GO" id="GO:0005509">
    <property type="term" value="F:calcium ion binding"/>
    <property type="evidence" value="ECO:0007669"/>
    <property type="project" value="InterPro"/>
</dbReference>
<organism evidence="5 6">
    <name type="scientific">Paramecium primaurelia</name>
    <dbReference type="NCBI Taxonomy" id="5886"/>
    <lineage>
        <taxon>Eukaryota</taxon>
        <taxon>Sar</taxon>
        <taxon>Alveolata</taxon>
        <taxon>Ciliophora</taxon>
        <taxon>Intramacronucleata</taxon>
        <taxon>Oligohymenophorea</taxon>
        <taxon>Peniculida</taxon>
        <taxon>Parameciidae</taxon>
        <taxon>Paramecium</taxon>
    </lineage>
</organism>
<keyword evidence="1" id="KW-0677">Repeat</keyword>
<dbReference type="PANTHER" id="PTHR44324">
    <property type="entry name" value="WD40 REPEAT DOMAIN 95"/>
    <property type="match status" value="1"/>
</dbReference>
<dbReference type="PANTHER" id="PTHR44324:SF4">
    <property type="entry name" value="WD40 REPEAT DOMAIN 95"/>
    <property type="match status" value="1"/>
</dbReference>
<evidence type="ECO:0000313" key="6">
    <source>
        <dbReference type="Proteomes" id="UP000688137"/>
    </source>
</evidence>
<feature type="repeat" description="WD" evidence="2">
    <location>
        <begin position="171"/>
        <end position="203"/>
    </location>
</feature>
<sequence>MKNQDYEDYDQDYEKKEIDIMEKLHKKKMAVIERCFPDKNSKGQGLTIQQFLKVMLEHLDYNKDSKEETKKITLALIELFKEIDVNGDGTMEWVEFSNHIIELGLLRNDRSFKDVIKSYHPAENIKDEQKHETVIDRVYFFDRLKMLLVLEKESPKFKVYNSNTSELIWNVNAHKGYVLSAEFIPDQNLIASSSNDLTINFWDSSSFNLKQILSVPEIQLCMRYARWSSSQSNFLYTGGSDSIIHIYDTYDLKERGTLSGWNPFIKRDSQQYGHSSPIGDILAIDQQNTLVTGGLDGNICLWDSATHQPKKELRGHEKGVYSLDWSDWSPMNQCLISAGLDHEAFVWNTYVKEKIFLLRGHNHPLVGVKCLPRTSQVVTADISGMVKVWDVRNFLQIQTFNVPADEIQAFTLTYPKKQIVVGARKMFFYEYDEPKDQMLTDEKMCLKVLYNQTLTCFITLHPDSVKTWDARTGKLQQVYRELSVAELTTMIIDARQRKLFIGDAEGRIFTVNIKNGAKMKKFERHHKMITDLAHWSNDTNRRVISCSREDTVNIHDEDSQDAHKSCRYKMKQHHLSVNSLHVKQDSEHLVSCADDGAIFIIDLVSYRQELVWKCQYELKKVMFLESHNCIVSVDSIGNVYFIGVLESKFKSKLLLQKTYKAISLTNQEETFPVTSINYHDDLLYLGDELGNLKIWNIKQVLEKVDLHQVEQKIKTRKNNDADTFVTAMDYGQEDIAQIFVIGDIKEVGYQRKAHQDGITYIEVCKDGSHFATSSFDCCCYLWAFRNGQISKIGALILGHDVNWGYRIDEKSRADAAEQEANELLEELKDTIIPTKVEKSDGQISSSKQQLLDRLYGSKQQKEQQQQQIQTEKEDKKEKALSRAKNALKTYEQFKQKQFTYQNQQNQNDQDIKKYDDSEYKDVFQQQDYDEEEEDNYNILTDLQEFKQQQLSSGVYSSKNAFKTKLIKGHHKSKFS</sequence>
<protein>
    <recommendedName>
        <fullName evidence="4">EF-hand domain-containing protein</fullName>
    </recommendedName>
</protein>
<reference evidence="5" key="1">
    <citation type="submission" date="2021-01" db="EMBL/GenBank/DDBJ databases">
        <authorList>
            <consortium name="Genoscope - CEA"/>
            <person name="William W."/>
        </authorList>
    </citation>
    <scope>NUCLEOTIDE SEQUENCE</scope>
</reference>
<feature type="domain" description="EF-hand" evidence="4">
    <location>
        <begin position="71"/>
        <end position="106"/>
    </location>
</feature>
<comment type="caution">
    <text evidence="5">The sequence shown here is derived from an EMBL/GenBank/DDBJ whole genome shotgun (WGS) entry which is preliminary data.</text>
</comment>
<proteinExistence type="predicted"/>
<evidence type="ECO:0000259" key="4">
    <source>
        <dbReference type="PROSITE" id="PS50222"/>
    </source>
</evidence>
<keyword evidence="3" id="KW-0175">Coiled coil</keyword>
<evidence type="ECO:0000256" key="2">
    <source>
        <dbReference type="PROSITE-ProRule" id="PRU00221"/>
    </source>
</evidence>
<feature type="repeat" description="WD" evidence="2">
    <location>
        <begin position="313"/>
        <end position="348"/>
    </location>
</feature>
<dbReference type="PROSITE" id="PS50082">
    <property type="entry name" value="WD_REPEATS_2"/>
    <property type="match status" value="4"/>
</dbReference>
<dbReference type="InterPro" id="IPR051242">
    <property type="entry name" value="WD-EF-hand_domain"/>
</dbReference>
<dbReference type="EMBL" id="CAJJDM010000133">
    <property type="protein sequence ID" value="CAD8106454.1"/>
    <property type="molecule type" value="Genomic_DNA"/>
</dbReference>
<dbReference type="AlphaFoldDB" id="A0A8S1PTY1"/>